<evidence type="ECO:0000256" key="8">
    <source>
        <dbReference type="ARBA" id="ARBA00022999"/>
    </source>
</evidence>
<dbReference type="GO" id="GO:0005085">
    <property type="term" value="F:guanyl-nucleotide exchange factor activity"/>
    <property type="evidence" value="ECO:0007669"/>
    <property type="project" value="UniProtKB-KW"/>
</dbReference>
<evidence type="ECO:0000256" key="2">
    <source>
        <dbReference type="ARBA" id="ARBA00022553"/>
    </source>
</evidence>
<keyword evidence="3" id="KW-0344">Guanine-nucleotide releasing factor</keyword>
<protein>
    <recommendedName>
        <fullName evidence="13">Calponin-homology (CH) domain-containing protein</fullName>
    </recommendedName>
</protein>
<accession>A0A2T7NLR2</accession>
<proteinExistence type="predicted"/>
<dbReference type="InterPro" id="IPR000219">
    <property type="entry name" value="DH_dom"/>
</dbReference>
<dbReference type="SUPFAM" id="SSF47576">
    <property type="entry name" value="Calponin-homology domain, CH-domain"/>
    <property type="match status" value="1"/>
</dbReference>
<dbReference type="PANTHER" id="PTHR45818">
    <property type="entry name" value="PROTEIN VAV"/>
    <property type="match status" value="1"/>
</dbReference>
<evidence type="ECO:0000256" key="5">
    <source>
        <dbReference type="ARBA" id="ARBA00022737"/>
    </source>
</evidence>
<dbReference type="Pfam" id="PF00307">
    <property type="entry name" value="CH"/>
    <property type="match status" value="1"/>
</dbReference>
<feature type="domain" description="Calponin-homology (CH)" evidence="10">
    <location>
        <begin position="3"/>
        <end position="122"/>
    </location>
</feature>
<evidence type="ECO:0000256" key="1">
    <source>
        <dbReference type="ARBA" id="ARBA00022443"/>
    </source>
</evidence>
<organism evidence="11 12">
    <name type="scientific">Pomacea canaliculata</name>
    <name type="common">Golden apple snail</name>
    <dbReference type="NCBI Taxonomy" id="400727"/>
    <lineage>
        <taxon>Eukaryota</taxon>
        <taxon>Metazoa</taxon>
        <taxon>Spiralia</taxon>
        <taxon>Lophotrochozoa</taxon>
        <taxon>Mollusca</taxon>
        <taxon>Gastropoda</taxon>
        <taxon>Caenogastropoda</taxon>
        <taxon>Architaenioglossa</taxon>
        <taxon>Ampullarioidea</taxon>
        <taxon>Ampullariidae</taxon>
        <taxon>Pomacea</taxon>
    </lineage>
</organism>
<keyword evidence="5" id="KW-0677">Repeat</keyword>
<feature type="domain" description="DH" evidence="9">
    <location>
        <begin position="204"/>
        <end position="382"/>
    </location>
</feature>
<dbReference type="InterPro" id="IPR001715">
    <property type="entry name" value="CH_dom"/>
</dbReference>
<dbReference type="OrthoDB" id="5340910at2759"/>
<dbReference type="InterPro" id="IPR035899">
    <property type="entry name" value="DBL_dom_sf"/>
</dbReference>
<evidence type="ECO:0000313" key="12">
    <source>
        <dbReference type="Proteomes" id="UP000245119"/>
    </source>
</evidence>
<evidence type="ECO:0000256" key="4">
    <source>
        <dbReference type="ARBA" id="ARBA00022723"/>
    </source>
</evidence>
<dbReference type="CDD" id="cd21201">
    <property type="entry name" value="CH_VAV"/>
    <property type="match status" value="1"/>
</dbReference>
<evidence type="ECO:0000256" key="6">
    <source>
        <dbReference type="ARBA" id="ARBA00022771"/>
    </source>
</evidence>
<dbReference type="SMART" id="SM00033">
    <property type="entry name" value="CH"/>
    <property type="match status" value="1"/>
</dbReference>
<dbReference type="AlphaFoldDB" id="A0A2T7NLR2"/>
<dbReference type="GO" id="GO:0016477">
    <property type="term" value="P:cell migration"/>
    <property type="evidence" value="ECO:0007669"/>
    <property type="project" value="TreeGrafter"/>
</dbReference>
<dbReference type="PROSITE" id="PS00741">
    <property type="entry name" value="DH_1"/>
    <property type="match status" value="1"/>
</dbReference>
<dbReference type="Gene3D" id="1.20.900.10">
    <property type="entry name" value="Dbl homology (DH) domain"/>
    <property type="match status" value="1"/>
</dbReference>
<dbReference type="InterPro" id="IPR036872">
    <property type="entry name" value="CH_dom_sf"/>
</dbReference>
<dbReference type="InterPro" id="IPR001331">
    <property type="entry name" value="GDS_CDC24_CS"/>
</dbReference>
<dbReference type="SUPFAM" id="SSF48065">
    <property type="entry name" value="DBL homology domain (DH-domain)"/>
    <property type="match status" value="1"/>
</dbReference>
<dbReference type="Proteomes" id="UP000245119">
    <property type="component" value="Linkage Group LG11"/>
</dbReference>
<keyword evidence="2" id="KW-0597">Phosphoprotein</keyword>
<dbReference type="PROSITE" id="PS50010">
    <property type="entry name" value="DH_2"/>
    <property type="match status" value="1"/>
</dbReference>
<dbReference type="GO" id="GO:0008270">
    <property type="term" value="F:zinc ion binding"/>
    <property type="evidence" value="ECO:0007669"/>
    <property type="project" value="UniProtKB-KW"/>
</dbReference>
<keyword evidence="7" id="KW-0862">Zinc</keyword>
<dbReference type="Pfam" id="PF00621">
    <property type="entry name" value="RhoGEF"/>
    <property type="match status" value="1"/>
</dbReference>
<keyword evidence="4" id="KW-0479">Metal-binding</keyword>
<dbReference type="CDD" id="cd00160">
    <property type="entry name" value="RhoGEF"/>
    <property type="match status" value="1"/>
</dbReference>
<reference evidence="11 12" key="1">
    <citation type="submission" date="2018-04" db="EMBL/GenBank/DDBJ databases">
        <title>The genome of golden apple snail Pomacea canaliculata provides insight into stress tolerance and invasive adaptation.</title>
        <authorList>
            <person name="Liu C."/>
            <person name="Liu B."/>
            <person name="Ren Y."/>
            <person name="Zhang Y."/>
            <person name="Wang H."/>
            <person name="Li S."/>
            <person name="Jiang F."/>
            <person name="Yin L."/>
            <person name="Zhang G."/>
            <person name="Qian W."/>
            <person name="Fan W."/>
        </authorList>
    </citation>
    <scope>NUCLEOTIDE SEQUENCE [LARGE SCALE GENOMIC DNA]</scope>
    <source>
        <strain evidence="11">SZHN2017</strain>
        <tissue evidence="11">Muscle</tissue>
    </source>
</reference>
<keyword evidence="1" id="KW-0728">SH3 domain</keyword>
<keyword evidence="8" id="KW-0727">SH2 domain</keyword>
<evidence type="ECO:0000256" key="3">
    <source>
        <dbReference type="ARBA" id="ARBA00022658"/>
    </source>
</evidence>
<dbReference type="PANTHER" id="PTHR45818:SF3">
    <property type="entry name" value="PROTEIN VAV"/>
    <property type="match status" value="1"/>
</dbReference>
<dbReference type="GO" id="GO:0005737">
    <property type="term" value="C:cytoplasm"/>
    <property type="evidence" value="ECO:0007669"/>
    <property type="project" value="TreeGrafter"/>
</dbReference>
<gene>
    <name evidence="11" type="ORF">C0Q70_17900</name>
</gene>
<keyword evidence="12" id="KW-1185">Reference proteome</keyword>
<sequence>MAADEWRRCAEWLVRCQILPAEHKATKKDATAFDLAQALRDGVLICHLLNQLSPGSVDLRDFSSRPQMSQFLCMKNIRTFLQTCSKVFGLREIDLFQPHDLFDVKDFRKVLDTLSKLSKTSIAQKKYRGFPPETKTKPYEDDDEDIYGNLQELAIENDLEDQEDIYDVVYQEMRTRSMMTCVTDLAASVAMICAQSTALEPKTKRDHCLKELIDTEKNYVDALQMIVQHFIRPLTNQLQASDMEIVFAHIETLHEVHKNFYVELISSVTKGTPKLAEVFVNYKTKLLVYGEYCSNLPRSQAHIDQLCQNEYIRTKIQECERRANEGKFRLRDLLHVPMQRVLKYHLLMRELIKNTDRNHEDREDLDMALEAMQDLSLYVNEVKRDHEALQLIDEIQQR</sequence>
<comment type="caution">
    <text evidence="11">The sequence shown here is derived from an EMBL/GenBank/DDBJ whole genome shotgun (WGS) entry which is preliminary data.</text>
</comment>
<dbReference type="Gene3D" id="1.10.418.10">
    <property type="entry name" value="Calponin-like domain"/>
    <property type="match status" value="1"/>
</dbReference>
<evidence type="ECO:0000256" key="7">
    <source>
        <dbReference type="ARBA" id="ARBA00022833"/>
    </source>
</evidence>
<evidence type="ECO:0000313" key="11">
    <source>
        <dbReference type="EMBL" id="PVD22096.1"/>
    </source>
</evidence>
<dbReference type="FunFam" id="1.10.418.10:FF:000019">
    <property type="entry name" value="Vav guanine nucleotide exchange factor 2"/>
    <property type="match status" value="1"/>
</dbReference>
<dbReference type="GO" id="GO:0035556">
    <property type="term" value="P:intracellular signal transduction"/>
    <property type="evidence" value="ECO:0007669"/>
    <property type="project" value="InterPro"/>
</dbReference>
<evidence type="ECO:0008006" key="13">
    <source>
        <dbReference type="Google" id="ProtNLM"/>
    </source>
</evidence>
<evidence type="ECO:0000259" key="9">
    <source>
        <dbReference type="PROSITE" id="PS50010"/>
    </source>
</evidence>
<keyword evidence="6" id="KW-0863">Zinc-finger</keyword>
<dbReference type="PROSITE" id="PS50021">
    <property type="entry name" value="CH"/>
    <property type="match status" value="1"/>
</dbReference>
<dbReference type="SMART" id="SM00325">
    <property type="entry name" value="RhoGEF"/>
    <property type="match status" value="1"/>
</dbReference>
<name>A0A2T7NLR2_POMCA</name>
<dbReference type="STRING" id="400727.A0A2T7NLR2"/>
<evidence type="ECO:0000259" key="10">
    <source>
        <dbReference type="PROSITE" id="PS50021"/>
    </source>
</evidence>
<dbReference type="EMBL" id="PZQS01000011">
    <property type="protein sequence ID" value="PVD22096.1"/>
    <property type="molecule type" value="Genomic_DNA"/>
</dbReference>